<feature type="region of interest" description="Disordered" evidence="1">
    <location>
        <begin position="70"/>
        <end position="96"/>
    </location>
</feature>
<proteinExistence type="predicted"/>
<evidence type="ECO:0000313" key="2">
    <source>
        <dbReference type="EMBL" id="QWY81019.1"/>
    </source>
</evidence>
<feature type="compositionally biased region" description="Basic residues" evidence="1">
    <location>
        <begin position="22"/>
        <end position="31"/>
    </location>
</feature>
<evidence type="ECO:0000256" key="1">
    <source>
        <dbReference type="SAM" id="MobiDB-lite"/>
    </source>
</evidence>
<accession>A0A8F3E5C1</accession>
<name>A0A8F3E5C1_9CAUD</name>
<evidence type="ECO:0000313" key="3">
    <source>
        <dbReference type="Proteomes" id="UP000693687"/>
    </source>
</evidence>
<dbReference type="EMBL" id="MW712732">
    <property type="protein sequence ID" value="QWY81019.1"/>
    <property type="molecule type" value="Genomic_DNA"/>
</dbReference>
<dbReference type="Proteomes" id="UP000693687">
    <property type="component" value="Segment"/>
</dbReference>
<organism evidence="2 3">
    <name type="scientific">Mycobacterium phage Burton</name>
    <dbReference type="NCBI Taxonomy" id="2836019"/>
    <lineage>
        <taxon>Viruses</taxon>
        <taxon>Duplodnaviria</taxon>
        <taxon>Heunggongvirae</taxon>
        <taxon>Uroviricota</taxon>
        <taxon>Caudoviricetes</taxon>
        <taxon>Fromanvirus</taxon>
        <taxon>Fromanvirus museum</taxon>
    </lineage>
</organism>
<sequence>MSAPLPVLPRWGCHQDLGARPNRNRPPRRRWSPGTGNRAVRGYPVPAPPKRESMRLAAQRLWVGLRLARQARPASNQERSPLAGMSSTGKRAHLYT</sequence>
<gene>
    <name evidence="2" type="primary">4</name>
    <name evidence="2" type="ORF">SEA_BURTON_4</name>
</gene>
<feature type="compositionally biased region" description="Polar residues" evidence="1">
    <location>
        <begin position="73"/>
        <end position="89"/>
    </location>
</feature>
<reference evidence="2" key="1">
    <citation type="submission" date="2021-03" db="EMBL/GenBank/DDBJ databases">
        <authorList>
            <person name="Ayuk M.A."/>
            <person name="Robinson C.J."/>
            <person name="Anderson W.A."/>
            <person name="Gugssa A."/>
            <person name="Somiranjan G."/>
            <person name="Allen-Mcfarlane R.F."/>
            <person name="Moore M."/>
            <person name="Davis A."/>
            <person name="Oduguwa K."/>
            <person name="Anike A.C."/>
            <person name="Hodgson K."/>
            <person name="Anozie O.M."/>
            <person name="Anyia G."/>
            <person name="Belai M.H."/>
            <person name="Britford J.S."/>
            <person name="Brown T.M."/>
            <person name="Bushrod L.M."/>
            <person name="Cason K.M."/>
            <person name="Clark A.S."/>
            <person name="Clay C.B."/>
            <person name="Dykes K.M."/>
            <person name="Gary T.D."/>
            <person name="Graham K.R."/>
            <person name="Green I.M."/>
            <person name="Hill I.C."/>
            <person name="Jarmon D.A."/>
            <person name="Mason C.D."/>
            <person name="Mongo I."/>
            <person name="Sims A.M."/>
            <person name="Tailey I.L."/>
            <person name="Tate L."/>
            <person name="Toingar J.A."/>
            <person name="Townsend M."/>
            <person name="Young J.A."/>
            <person name="Le K.B."/>
            <person name="Garlena R.A."/>
            <person name="Russell D.A."/>
            <person name="Jacobs-Sera D."/>
            <person name="Hatfull G.F."/>
        </authorList>
    </citation>
    <scope>NUCLEOTIDE SEQUENCE</scope>
</reference>
<protein>
    <submittedName>
        <fullName evidence="2">Uncharacterized protein</fullName>
    </submittedName>
</protein>
<feature type="region of interest" description="Disordered" evidence="1">
    <location>
        <begin position="1"/>
        <end position="52"/>
    </location>
</feature>